<dbReference type="SUPFAM" id="SSF53756">
    <property type="entry name" value="UDP-Glycosyltransferase/glycogen phosphorylase"/>
    <property type="match status" value="1"/>
</dbReference>
<protein>
    <recommendedName>
        <fullName evidence="1">Glucosyltransferase 3-like C-terminal domain-containing protein</fullName>
    </recommendedName>
</protein>
<organism evidence="2">
    <name type="scientific">candidate division WOR-3 bacterium</name>
    <dbReference type="NCBI Taxonomy" id="2052148"/>
    <lineage>
        <taxon>Bacteria</taxon>
        <taxon>Bacteria division WOR-3</taxon>
    </lineage>
</organism>
<sequence length="341" mass="40103">MKNILLFTGLEGTGRDSLAYNNFIRPIGGNVLSFIDIKDILKGNFYRRSFIFPIIGIPTHPDKIRFILFKIQAIFYMILILPFIKKKEIFVRGIPVAFILSLFKFQYRLFLPGIYSKEGKVYNGIDENFLRYIERRAIINSKIVYVPDEEIKDFIISNYGYKNIKVVYIPVDTDYFKTNKKKGKNIVYLGTIPDKETEMNILKTFKAFRDYRDMKLFILSRNKLEGFHSFYVKRDRLNDILNEMDIGLVMEGGNENSRYLLTTKFVEYAASGIPVIVHKDIIALKKIVEENRLGIVVDPERISDEEIIGFFKEYDLFAKNIRRFAEEKLSYKVFRERVLND</sequence>
<dbReference type="EMBL" id="DTHG01000083">
    <property type="protein sequence ID" value="HGW92187.1"/>
    <property type="molecule type" value="Genomic_DNA"/>
</dbReference>
<proteinExistence type="predicted"/>
<dbReference type="AlphaFoldDB" id="A0A7C4YHT7"/>
<comment type="caution">
    <text evidence="2">The sequence shown here is derived from an EMBL/GenBank/DDBJ whole genome shotgun (WGS) entry which is preliminary data.</text>
</comment>
<evidence type="ECO:0000259" key="1">
    <source>
        <dbReference type="Pfam" id="PF26337"/>
    </source>
</evidence>
<gene>
    <name evidence="2" type="ORF">ENV67_06585</name>
</gene>
<dbReference type="InterPro" id="IPR058592">
    <property type="entry name" value="Gtf3_C"/>
</dbReference>
<feature type="domain" description="Glucosyltransferase 3-like C-terminal" evidence="1">
    <location>
        <begin position="234"/>
        <end position="337"/>
    </location>
</feature>
<name>A0A7C4YHT7_UNCW3</name>
<accession>A0A7C4YHT7</accession>
<reference evidence="2" key="1">
    <citation type="journal article" date="2020" name="mSystems">
        <title>Genome- and Community-Level Interaction Insights into Carbon Utilization and Element Cycling Functions of Hydrothermarchaeota in Hydrothermal Sediment.</title>
        <authorList>
            <person name="Zhou Z."/>
            <person name="Liu Y."/>
            <person name="Xu W."/>
            <person name="Pan J."/>
            <person name="Luo Z.H."/>
            <person name="Li M."/>
        </authorList>
    </citation>
    <scope>NUCLEOTIDE SEQUENCE [LARGE SCALE GENOMIC DNA]</scope>
    <source>
        <strain evidence="2">SpSt-780</strain>
    </source>
</reference>
<dbReference type="Gene3D" id="3.40.50.2000">
    <property type="entry name" value="Glycogen Phosphorylase B"/>
    <property type="match status" value="1"/>
</dbReference>
<evidence type="ECO:0000313" key="2">
    <source>
        <dbReference type="EMBL" id="HGW92187.1"/>
    </source>
</evidence>
<dbReference type="Pfam" id="PF26337">
    <property type="entry name" value="Gtf3_C"/>
    <property type="match status" value="1"/>
</dbReference>